<feature type="non-terminal residue" evidence="2">
    <location>
        <position position="1"/>
    </location>
</feature>
<keyword evidence="3" id="KW-1185">Reference proteome</keyword>
<dbReference type="Proteomes" id="UP001189429">
    <property type="component" value="Unassembled WGS sequence"/>
</dbReference>
<sequence>DLNDRHELSAARDERVCGHVEDDGTWLRVHRAGKVLFLPISLGGTSVLVPAVVDERDGVSKKSPQAPHQQDHDAAPPSSPGSFVGCNWCNRLAGVGVVREKD</sequence>
<gene>
    <name evidence="2" type="ORF">PCOR1329_LOCUS57057</name>
</gene>
<evidence type="ECO:0000313" key="2">
    <source>
        <dbReference type="EMBL" id="CAK0871128.1"/>
    </source>
</evidence>
<proteinExistence type="predicted"/>
<comment type="caution">
    <text evidence="2">The sequence shown here is derived from an EMBL/GenBank/DDBJ whole genome shotgun (WGS) entry which is preliminary data.</text>
</comment>
<protein>
    <submittedName>
        <fullName evidence="2">Uncharacterized protein</fullName>
    </submittedName>
</protein>
<name>A0ABN9VDE6_9DINO</name>
<evidence type="ECO:0000313" key="3">
    <source>
        <dbReference type="Proteomes" id="UP001189429"/>
    </source>
</evidence>
<accession>A0ABN9VDE6</accession>
<reference evidence="2" key="1">
    <citation type="submission" date="2023-10" db="EMBL/GenBank/DDBJ databases">
        <authorList>
            <person name="Chen Y."/>
            <person name="Shah S."/>
            <person name="Dougan E. K."/>
            <person name="Thang M."/>
            <person name="Chan C."/>
        </authorList>
    </citation>
    <scope>NUCLEOTIDE SEQUENCE [LARGE SCALE GENOMIC DNA]</scope>
</reference>
<organism evidence="2 3">
    <name type="scientific">Prorocentrum cordatum</name>
    <dbReference type="NCBI Taxonomy" id="2364126"/>
    <lineage>
        <taxon>Eukaryota</taxon>
        <taxon>Sar</taxon>
        <taxon>Alveolata</taxon>
        <taxon>Dinophyceae</taxon>
        <taxon>Prorocentrales</taxon>
        <taxon>Prorocentraceae</taxon>
        <taxon>Prorocentrum</taxon>
    </lineage>
</organism>
<dbReference type="EMBL" id="CAUYUJ010017038">
    <property type="protein sequence ID" value="CAK0871128.1"/>
    <property type="molecule type" value="Genomic_DNA"/>
</dbReference>
<feature type="region of interest" description="Disordered" evidence="1">
    <location>
        <begin position="56"/>
        <end position="83"/>
    </location>
</feature>
<evidence type="ECO:0000256" key="1">
    <source>
        <dbReference type="SAM" id="MobiDB-lite"/>
    </source>
</evidence>